<dbReference type="Gene3D" id="3.30.750.24">
    <property type="entry name" value="STAS domain"/>
    <property type="match status" value="1"/>
</dbReference>
<comment type="caution">
    <text evidence="7">The sequence shown here is derived from an EMBL/GenBank/DDBJ whole genome shotgun (WGS) entry which is preliminary data.</text>
</comment>
<dbReference type="GO" id="GO:0016020">
    <property type="term" value="C:membrane"/>
    <property type="evidence" value="ECO:0007669"/>
    <property type="project" value="UniProtKB-SubCell"/>
</dbReference>
<feature type="transmembrane region" description="Helical" evidence="5">
    <location>
        <begin position="288"/>
        <end position="307"/>
    </location>
</feature>
<proteinExistence type="predicted"/>
<feature type="transmembrane region" description="Helical" evidence="5">
    <location>
        <begin position="232"/>
        <end position="249"/>
    </location>
</feature>
<dbReference type="SUPFAM" id="SSF52091">
    <property type="entry name" value="SpoIIaa-like"/>
    <property type="match status" value="1"/>
</dbReference>
<dbReference type="InterPro" id="IPR011547">
    <property type="entry name" value="SLC26A/SulP_dom"/>
</dbReference>
<feature type="transmembrane region" description="Helical" evidence="5">
    <location>
        <begin position="420"/>
        <end position="445"/>
    </location>
</feature>
<dbReference type="PROSITE" id="PS50801">
    <property type="entry name" value="STAS"/>
    <property type="match status" value="1"/>
</dbReference>
<reference evidence="8" key="1">
    <citation type="submission" date="2017-01" db="EMBL/GenBank/DDBJ databases">
        <title>Comparative genomics of anhydrobiosis in the tardigrade Hypsibius dujardini.</title>
        <authorList>
            <person name="Yoshida Y."/>
            <person name="Koutsovoulos G."/>
            <person name="Laetsch D."/>
            <person name="Stevens L."/>
            <person name="Kumar S."/>
            <person name="Horikawa D."/>
            <person name="Ishino K."/>
            <person name="Komine S."/>
            <person name="Tomita M."/>
            <person name="Blaxter M."/>
            <person name="Arakawa K."/>
        </authorList>
    </citation>
    <scope>NUCLEOTIDE SEQUENCE [LARGE SCALE GENOMIC DNA]</scope>
    <source>
        <strain evidence="8">Z151</strain>
    </source>
</reference>
<accession>A0A1W0WGF0</accession>
<keyword evidence="3 5" id="KW-1133">Transmembrane helix</keyword>
<dbReference type="InterPro" id="IPR036513">
    <property type="entry name" value="STAS_dom_sf"/>
</dbReference>
<evidence type="ECO:0000256" key="2">
    <source>
        <dbReference type="ARBA" id="ARBA00022692"/>
    </source>
</evidence>
<feature type="transmembrane region" description="Helical" evidence="5">
    <location>
        <begin position="319"/>
        <end position="341"/>
    </location>
</feature>
<evidence type="ECO:0000256" key="4">
    <source>
        <dbReference type="ARBA" id="ARBA00023136"/>
    </source>
</evidence>
<dbReference type="PANTHER" id="PTHR11814">
    <property type="entry name" value="SULFATE TRANSPORTER"/>
    <property type="match status" value="1"/>
</dbReference>
<dbReference type="Pfam" id="PF01740">
    <property type="entry name" value="STAS"/>
    <property type="match status" value="1"/>
</dbReference>
<dbReference type="NCBIfam" id="TIGR00815">
    <property type="entry name" value="sulP"/>
    <property type="match status" value="1"/>
</dbReference>
<dbReference type="OrthoDB" id="288203at2759"/>
<protein>
    <submittedName>
        <fullName evidence="7">Solute carrier family 26 member 6</fullName>
    </submittedName>
</protein>
<feature type="domain" description="STAS" evidence="6">
    <location>
        <begin position="469"/>
        <end position="650"/>
    </location>
</feature>
<evidence type="ECO:0000259" key="6">
    <source>
        <dbReference type="PROSITE" id="PS50801"/>
    </source>
</evidence>
<evidence type="ECO:0000313" key="8">
    <source>
        <dbReference type="Proteomes" id="UP000192578"/>
    </source>
</evidence>
<feature type="transmembrane region" description="Helical" evidence="5">
    <location>
        <begin position="200"/>
        <end position="220"/>
    </location>
</feature>
<dbReference type="CDD" id="cd07042">
    <property type="entry name" value="STAS_SulP_like_sulfate_transporter"/>
    <property type="match status" value="1"/>
</dbReference>
<name>A0A1W0WGF0_HYPEX</name>
<sequence length="650" mass="70282">MDSTTPLTTDSHRRTDPTVPLQCGLCEKSDCMAYGVLSGVEAINGLYAGFFPVLIYSCLGTSRHASVGTFAVTSLMTAGIVKNIGSKIVAQANHTEATAENGAATLDMIPLDIRLQVMIAVTLAVGLWQVLMGVLRLGYFLAVFLSDHLVKGFTCAAAFHIFTSQVKLVFGIGRLEEHHGPLKLVYFYVDFFRIIRETHIPTLIVSLICITLLYLARLLINGNPRVMKIIKVPFPMELLVIIFGTLASYELNLESKWGVIIVKNIPTGLPVPVIPPYSIMPQILGRTFSLAIVASAVLISLAKIFATKNNYKIDSNQELIALGASNIFGSFFLCIVVTGGLGRTAIQESAGGSTQMVSLVSVIVVLIVLVALGKFLQPLPRACLGAIVMVALIGLLTGVLEVKKLWKVSLIDASIFMVSLLATLLLDVDYGLAIGVLYSLVVFAFRMQYGRVAVLGRVRGTLDEIKPLKDPMVDEVPGIKIFRLHGPLYSGNAESFVSEIRKAMPSNEKVLPICSVLNPEMESTHVINTTTATADQHSSGNDYADITMTTRRPVINIVQNNSPPVLSAGLQLAIQPMRGIIIDCSAINFIDVVGSEKLLRLVNECNKKGIRVVFSACSSSVRDVLYLSGVAAVLQEENFSNSVSNAINRL</sequence>
<feature type="transmembrane region" description="Helical" evidence="5">
    <location>
        <begin position="353"/>
        <end position="372"/>
    </location>
</feature>
<dbReference type="GO" id="GO:0055085">
    <property type="term" value="P:transmembrane transport"/>
    <property type="evidence" value="ECO:0007669"/>
    <property type="project" value="InterPro"/>
</dbReference>
<evidence type="ECO:0000256" key="5">
    <source>
        <dbReference type="SAM" id="Phobius"/>
    </source>
</evidence>
<dbReference type="AlphaFoldDB" id="A0A1W0WGF0"/>
<feature type="transmembrane region" description="Helical" evidence="5">
    <location>
        <begin position="379"/>
        <end position="400"/>
    </location>
</feature>
<evidence type="ECO:0000256" key="1">
    <source>
        <dbReference type="ARBA" id="ARBA00004141"/>
    </source>
</evidence>
<keyword evidence="2 5" id="KW-0812">Transmembrane</keyword>
<dbReference type="Pfam" id="PF00916">
    <property type="entry name" value="Sulfate_transp"/>
    <property type="match status" value="1"/>
</dbReference>
<keyword evidence="4 5" id="KW-0472">Membrane</keyword>
<evidence type="ECO:0000256" key="3">
    <source>
        <dbReference type="ARBA" id="ARBA00022989"/>
    </source>
</evidence>
<feature type="transmembrane region" description="Helical" evidence="5">
    <location>
        <begin position="117"/>
        <end position="142"/>
    </location>
</feature>
<comment type="subcellular location">
    <subcellularLocation>
        <location evidence="1">Membrane</location>
        <topology evidence="1">Multi-pass membrane protein</topology>
    </subcellularLocation>
</comment>
<gene>
    <name evidence="7" type="ORF">BV898_11499</name>
</gene>
<dbReference type="InterPro" id="IPR002645">
    <property type="entry name" value="STAS_dom"/>
</dbReference>
<dbReference type="Proteomes" id="UP000192578">
    <property type="component" value="Unassembled WGS sequence"/>
</dbReference>
<evidence type="ECO:0000313" key="7">
    <source>
        <dbReference type="EMBL" id="OQV14262.1"/>
    </source>
</evidence>
<keyword evidence="8" id="KW-1185">Reference proteome</keyword>
<dbReference type="EMBL" id="MTYJ01000107">
    <property type="protein sequence ID" value="OQV14262.1"/>
    <property type="molecule type" value="Genomic_DNA"/>
</dbReference>
<dbReference type="InterPro" id="IPR001902">
    <property type="entry name" value="SLC26A/SulP_fam"/>
</dbReference>
<organism evidence="7 8">
    <name type="scientific">Hypsibius exemplaris</name>
    <name type="common">Freshwater tardigrade</name>
    <dbReference type="NCBI Taxonomy" id="2072580"/>
    <lineage>
        <taxon>Eukaryota</taxon>
        <taxon>Metazoa</taxon>
        <taxon>Ecdysozoa</taxon>
        <taxon>Tardigrada</taxon>
        <taxon>Eutardigrada</taxon>
        <taxon>Parachela</taxon>
        <taxon>Hypsibioidea</taxon>
        <taxon>Hypsibiidae</taxon>
        <taxon>Hypsibius</taxon>
    </lineage>
</organism>